<accession>X1U651</accession>
<evidence type="ECO:0000313" key="2">
    <source>
        <dbReference type="EMBL" id="GAJ13013.1"/>
    </source>
</evidence>
<dbReference type="PANTHER" id="PTHR34988">
    <property type="entry name" value="PROTEIN, PUTATIVE-RELATED"/>
    <property type="match status" value="1"/>
</dbReference>
<feature type="domain" description="PPC" evidence="1">
    <location>
        <begin position="1"/>
        <end position="135"/>
    </location>
</feature>
<dbReference type="PANTHER" id="PTHR34988:SF1">
    <property type="entry name" value="DNA-BINDING PROTEIN"/>
    <property type="match status" value="1"/>
</dbReference>
<comment type="caution">
    <text evidence="2">The sequence shown here is derived from an EMBL/GenBank/DDBJ whole genome shotgun (WGS) entry which is preliminary data.</text>
</comment>
<protein>
    <recommendedName>
        <fullName evidence="1">PPC domain-containing protein</fullName>
    </recommendedName>
</protein>
<gene>
    <name evidence="2" type="ORF">S12H4_49543</name>
</gene>
<dbReference type="EMBL" id="BARW01031096">
    <property type="protein sequence ID" value="GAJ13013.1"/>
    <property type="molecule type" value="Genomic_DNA"/>
</dbReference>
<dbReference type="Gene3D" id="3.30.1330.80">
    <property type="entry name" value="Hypothetical protein, similar to alpha- acetolactate decarboxylase, domain 2"/>
    <property type="match status" value="1"/>
</dbReference>
<dbReference type="InterPro" id="IPR005175">
    <property type="entry name" value="PPC_dom"/>
</dbReference>
<dbReference type="SUPFAM" id="SSF117856">
    <property type="entry name" value="AF0104/ALDC/Ptd012-like"/>
    <property type="match status" value="1"/>
</dbReference>
<reference evidence="2" key="1">
    <citation type="journal article" date="2014" name="Front. Microbiol.">
        <title>High frequency of phylogenetically diverse reductive dehalogenase-homologous genes in deep subseafloor sedimentary metagenomes.</title>
        <authorList>
            <person name="Kawai M."/>
            <person name="Futagami T."/>
            <person name="Toyoda A."/>
            <person name="Takaki Y."/>
            <person name="Nishi S."/>
            <person name="Hori S."/>
            <person name="Arai W."/>
            <person name="Tsubouchi T."/>
            <person name="Morono Y."/>
            <person name="Uchiyama I."/>
            <person name="Ito T."/>
            <person name="Fujiyama A."/>
            <person name="Inagaki F."/>
            <person name="Takami H."/>
        </authorList>
    </citation>
    <scope>NUCLEOTIDE SEQUENCE</scope>
    <source>
        <strain evidence="2">Expedition CK06-06</strain>
    </source>
</reference>
<sequence length="135" mass="14702">MFKKVHVFRVRPGQELLGNIADYCGEHSISSGVIIGIIGSVERAQLNFLKGLPGKYESVHYTGPLEIVCAQGSVALKEGSPIIHIHIQLSGQDLCRGGHLAQATVFSTAEVAIGELDYQLQRQFDSYTGLNELLH</sequence>
<dbReference type="Pfam" id="PF03479">
    <property type="entry name" value="PCC"/>
    <property type="match status" value="1"/>
</dbReference>
<organism evidence="2">
    <name type="scientific">marine sediment metagenome</name>
    <dbReference type="NCBI Taxonomy" id="412755"/>
    <lineage>
        <taxon>unclassified sequences</taxon>
        <taxon>metagenomes</taxon>
        <taxon>ecological metagenomes</taxon>
    </lineage>
</organism>
<dbReference type="CDD" id="cd11378">
    <property type="entry name" value="DUF296"/>
    <property type="match status" value="1"/>
</dbReference>
<dbReference type="AlphaFoldDB" id="X1U651"/>
<name>X1U651_9ZZZZ</name>
<proteinExistence type="predicted"/>
<dbReference type="PROSITE" id="PS51742">
    <property type="entry name" value="PPC"/>
    <property type="match status" value="1"/>
</dbReference>
<evidence type="ECO:0000259" key="1">
    <source>
        <dbReference type="PROSITE" id="PS51742"/>
    </source>
</evidence>